<dbReference type="Gene3D" id="2.160.10.10">
    <property type="entry name" value="Hexapeptide repeat proteins"/>
    <property type="match status" value="1"/>
</dbReference>
<comment type="subcellular location">
    <subcellularLocation>
        <location evidence="1">Cytoplasm</location>
        <location evidence="1">Cytoskeleton</location>
    </subcellularLocation>
</comment>
<proteinExistence type="inferred from homology"/>
<evidence type="ECO:0000256" key="5">
    <source>
        <dbReference type="ARBA" id="ARBA00023212"/>
    </source>
</evidence>
<gene>
    <name evidence="7" type="ORF">ALC62_00879</name>
</gene>
<accession>A0A195D6I4</accession>
<dbReference type="SUPFAM" id="SSF51161">
    <property type="entry name" value="Trimeric LpxA-like enzymes"/>
    <property type="match status" value="1"/>
</dbReference>
<evidence type="ECO:0000256" key="1">
    <source>
        <dbReference type="ARBA" id="ARBA00004245"/>
    </source>
</evidence>
<dbReference type="GO" id="GO:0070840">
    <property type="term" value="F:dynein complex binding"/>
    <property type="evidence" value="ECO:0007669"/>
    <property type="project" value="TreeGrafter"/>
</dbReference>
<evidence type="ECO:0000256" key="4">
    <source>
        <dbReference type="ARBA" id="ARBA00022490"/>
    </source>
</evidence>
<evidence type="ECO:0000313" key="7">
    <source>
        <dbReference type="EMBL" id="KYN08034.1"/>
    </source>
</evidence>
<dbReference type="Proteomes" id="UP000078542">
    <property type="component" value="Unassembled WGS sequence"/>
</dbReference>
<dbReference type="PANTHER" id="PTHR13072:SF0">
    <property type="entry name" value="DYNACTIN SUBUNIT 6"/>
    <property type="match status" value="1"/>
</dbReference>
<dbReference type="CDD" id="cd04646">
    <property type="entry name" value="LbH_Dynactin_6"/>
    <property type="match status" value="1"/>
</dbReference>
<evidence type="ECO:0000313" key="8">
    <source>
        <dbReference type="Proteomes" id="UP000078542"/>
    </source>
</evidence>
<comment type="similarity">
    <text evidence="2">Belongs to the dynactin subunits 5/6 family. Dynactin subunit 6 subfamily.</text>
</comment>
<dbReference type="AlphaFoldDB" id="A0A195D6I4"/>
<keyword evidence="5" id="KW-0206">Cytoskeleton</keyword>
<dbReference type="GO" id="GO:0005869">
    <property type="term" value="C:dynactin complex"/>
    <property type="evidence" value="ECO:0007669"/>
    <property type="project" value="InterPro"/>
</dbReference>
<protein>
    <recommendedName>
        <fullName evidence="3">Dynactin subunit 6</fullName>
    </recommendedName>
</protein>
<organism evidence="7 8">
    <name type="scientific">Cyphomyrmex costatus</name>
    <dbReference type="NCBI Taxonomy" id="456900"/>
    <lineage>
        <taxon>Eukaryota</taxon>
        <taxon>Metazoa</taxon>
        <taxon>Ecdysozoa</taxon>
        <taxon>Arthropoda</taxon>
        <taxon>Hexapoda</taxon>
        <taxon>Insecta</taxon>
        <taxon>Pterygota</taxon>
        <taxon>Neoptera</taxon>
        <taxon>Endopterygota</taxon>
        <taxon>Hymenoptera</taxon>
        <taxon>Apocrita</taxon>
        <taxon>Aculeata</taxon>
        <taxon>Formicoidea</taxon>
        <taxon>Formicidae</taxon>
        <taxon>Myrmicinae</taxon>
        <taxon>Cyphomyrmex</taxon>
    </lineage>
</organism>
<dbReference type="PANTHER" id="PTHR13072">
    <property type="entry name" value="DYNACTIN 6"/>
    <property type="match status" value="1"/>
</dbReference>
<name>A0A195D6I4_9HYME</name>
<dbReference type="InterPro" id="IPR011004">
    <property type="entry name" value="Trimer_LpxA-like_sf"/>
</dbReference>
<dbReference type="EMBL" id="KQ976818">
    <property type="protein sequence ID" value="KYN08034.1"/>
    <property type="molecule type" value="Genomic_DNA"/>
</dbReference>
<evidence type="ECO:0000256" key="6">
    <source>
        <dbReference type="ARBA" id="ARBA00034687"/>
    </source>
</evidence>
<comment type="function">
    <text evidence="6">Part of the dynactin complex that activates the molecular motor dynein for ultra-processive transport along microtubules.</text>
</comment>
<dbReference type="InterPro" id="IPR027777">
    <property type="entry name" value="DCTN6"/>
</dbReference>
<keyword evidence="4" id="KW-0963">Cytoplasm</keyword>
<keyword evidence="8" id="KW-1185">Reference proteome</keyword>
<dbReference type="STRING" id="456900.A0A195D6I4"/>
<sequence length="203" mass="22210">MDGKMSSNNSSSYRRANLKIAPGAVVCEESILKGDISIGAKTIIHPRACILAEAGPIIIGEGNIIEEMATITNRQVYMLVSLPPDVPEPVTVPVQIIGNYNVFETDCVCESYKVGDNNILEAKAQVSREIELTNGCVIGAACSLTEQETIPENTIVYGSQCQRREMNDKPYPQIGQLDFLLKVLPNYHHFRKSNVKSKLGGPM</sequence>
<evidence type="ECO:0000256" key="3">
    <source>
        <dbReference type="ARBA" id="ARBA00016573"/>
    </source>
</evidence>
<reference evidence="7 8" key="1">
    <citation type="submission" date="2016-03" db="EMBL/GenBank/DDBJ databases">
        <title>Cyphomyrmex costatus WGS genome.</title>
        <authorList>
            <person name="Nygaard S."/>
            <person name="Hu H."/>
            <person name="Boomsma J."/>
            <person name="Zhang G."/>
        </authorList>
    </citation>
    <scope>NUCLEOTIDE SEQUENCE [LARGE SCALE GENOMIC DNA]</scope>
    <source>
        <strain evidence="7">MS0001</strain>
        <tissue evidence="7">Whole body</tissue>
    </source>
</reference>
<dbReference type="GO" id="GO:0007052">
    <property type="term" value="P:mitotic spindle organization"/>
    <property type="evidence" value="ECO:0007669"/>
    <property type="project" value="TreeGrafter"/>
</dbReference>
<evidence type="ECO:0000256" key="2">
    <source>
        <dbReference type="ARBA" id="ARBA00007719"/>
    </source>
</evidence>